<dbReference type="AlphaFoldDB" id="A0A0P7BBW9"/>
<dbReference type="SUPFAM" id="SSF57701">
    <property type="entry name" value="Zn2/Cys6 DNA-binding domain"/>
    <property type="match status" value="1"/>
</dbReference>
<dbReference type="Gene3D" id="4.10.240.10">
    <property type="entry name" value="Zn(2)-C6 fungal-type DNA-binding domain"/>
    <property type="match status" value="1"/>
</dbReference>
<dbReference type="Proteomes" id="UP000050424">
    <property type="component" value="Unassembled WGS sequence"/>
</dbReference>
<dbReference type="EMBL" id="LKCW01000148">
    <property type="protein sequence ID" value="KPM37971.1"/>
    <property type="molecule type" value="Genomic_DNA"/>
</dbReference>
<dbReference type="InterPro" id="IPR007219">
    <property type="entry name" value="XnlR_reg_dom"/>
</dbReference>
<keyword evidence="3" id="KW-0539">Nucleus</keyword>
<dbReference type="GO" id="GO:0000981">
    <property type="term" value="F:DNA-binding transcription factor activity, RNA polymerase II-specific"/>
    <property type="evidence" value="ECO:0007669"/>
    <property type="project" value="InterPro"/>
</dbReference>
<comment type="caution">
    <text evidence="6">The sequence shown here is derived from an EMBL/GenBank/DDBJ whole genome shotgun (WGS) entry which is preliminary data.</text>
</comment>
<dbReference type="GO" id="GO:0008270">
    <property type="term" value="F:zinc ion binding"/>
    <property type="evidence" value="ECO:0007669"/>
    <property type="project" value="InterPro"/>
</dbReference>
<dbReference type="InterPro" id="IPR001138">
    <property type="entry name" value="Zn2Cys6_DnaBD"/>
</dbReference>
<feature type="domain" description="Zn(2)-C6 fungal-type" evidence="5">
    <location>
        <begin position="17"/>
        <end position="45"/>
    </location>
</feature>
<dbReference type="PANTHER" id="PTHR31001">
    <property type="entry name" value="UNCHARACTERIZED TRANSCRIPTIONAL REGULATORY PROTEIN"/>
    <property type="match status" value="1"/>
</dbReference>
<evidence type="ECO:0000256" key="1">
    <source>
        <dbReference type="ARBA" id="ARBA00004123"/>
    </source>
</evidence>
<dbReference type="PROSITE" id="PS50048">
    <property type="entry name" value="ZN2_CY6_FUNGAL_2"/>
    <property type="match status" value="1"/>
</dbReference>
<evidence type="ECO:0000313" key="7">
    <source>
        <dbReference type="Proteomes" id="UP000050424"/>
    </source>
</evidence>
<dbReference type="SMART" id="SM00906">
    <property type="entry name" value="Fungal_trans"/>
    <property type="match status" value="1"/>
</dbReference>
<gene>
    <name evidence="6" type="ORF">AK830_g8608</name>
</gene>
<dbReference type="Pfam" id="PF04082">
    <property type="entry name" value="Fungal_trans"/>
    <property type="match status" value="1"/>
</dbReference>
<sequence>MSGSRTPESVKAPRSLACVWCQQRKIKCDRSMPCSNCLKANIVCTPSTPAPARPRRRPREDLQGRLARCEELLKQYADGSTPPSIPQPQIAAESDSQSDQLMATPPNGLEPSWRINSTAKMVEHNGQMRFTDSSLWADVYEQLHAMKNIVNAHGSDGDTIFHPESSNSHDHIDLLPGDTSTWRLKDLQPEPVHIFKLWQLFVDRVNPTMKIIHVPTVQPYMVKATSDMEDIPLNYQALLFAIFSMASVSISDIEAQKLFGCTRESAIQRFNIGTKLALIKLNFLKNFNMVTLQSLQLYLCSLHNRLNKHTAWILSGIVVRIAQKMGYHRDGESLNLTPYEIEMRRRIWWQIIAEDAKKTFVSGLSNSMIARNWDTKMPQNFNDADLFPGSAEPVYPREGPTEMALCLIGYQLTSFIIRIEPAHSPSSDGSLSSKDDMLSEDEITPLKLTEDNRQLLAELENNLLEVESRYIDTNAGRIHTVALAMRPLLMSKIRETIIPMREQPEWGTEIFNHKDNLFKILLAHTEIATKSYEVMERAGFLWIIKLHLQSDMFAVMAGQLCQRPNGSLAERAWATTEMIYQFQPELFDLSQKSNATQAQLVLKAWRAREEAFSQAGHILECPDYIRRLQECVSAQRISEVTSFSPAPQMVDTNGYQKTNLDYSTLDWDTWSGINIPQSQIAASLFGGFGLGGLS</sequence>
<dbReference type="STRING" id="78410.A0A0P7BBW9"/>
<organism evidence="6 7">
    <name type="scientific">Neonectria ditissima</name>
    <dbReference type="NCBI Taxonomy" id="78410"/>
    <lineage>
        <taxon>Eukaryota</taxon>
        <taxon>Fungi</taxon>
        <taxon>Dikarya</taxon>
        <taxon>Ascomycota</taxon>
        <taxon>Pezizomycotina</taxon>
        <taxon>Sordariomycetes</taxon>
        <taxon>Hypocreomycetidae</taxon>
        <taxon>Hypocreales</taxon>
        <taxon>Nectriaceae</taxon>
        <taxon>Neonectria</taxon>
    </lineage>
</organism>
<accession>A0A0P7BBW9</accession>
<name>A0A0P7BBW9_9HYPO</name>
<comment type="subcellular location">
    <subcellularLocation>
        <location evidence="1">Nucleus</location>
    </subcellularLocation>
</comment>
<dbReference type="GO" id="GO:0006351">
    <property type="term" value="P:DNA-templated transcription"/>
    <property type="evidence" value="ECO:0007669"/>
    <property type="project" value="InterPro"/>
</dbReference>
<evidence type="ECO:0000256" key="2">
    <source>
        <dbReference type="ARBA" id="ARBA00022723"/>
    </source>
</evidence>
<evidence type="ECO:0000259" key="5">
    <source>
        <dbReference type="PROSITE" id="PS50048"/>
    </source>
</evidence>
<reference evidence="6 7" key="1">
    <citation type="submission" date="2015-09" db="EMBL/GenBank/DDBJ databases">
        <title>Draft genome of a European isolate of the apple canker pathogen Neonectria ditissima.</title>
        <authorList>
            <person name="Gomez-Cortecero A."/>
            <person name="Harrison R.J."/>
            <person name="Armitage A.D."/>
        </authorList>
    </citation>
    <scope>NUCLEOTIDE SEQUENCE [LARGE SCALE GENOMIC DNA]</scope>
    <source>
        <strain evidence="6 7">R09/05</strain>
    </source>
</reference>
<keyword evidence="2" id="KW-0479">Metal-binding</keyword>
<dbReference type="GO" id="GO:0003677">
    <property type="term" value="F:DNA binding"/>
    <property type="evidence" value="ECO:0007669"/>
    <property type="project" value="InterPro"/>
</dbReference>
<feature type="region of interest" description="Disordered" evidence="4">
    <location>
        <begin position="77"/>
        <end position="111"/>
    </location>
</feature>
<proteinExistence type="predicted"/>
<evidence type="ECO:0000256" key="3">
    <source>
        <dbReference type="ARBA" id="ARBA00023242"/>
    </source>
</evidence>
<evidence type="ECO:0000256" key="4">
    <source>
        <dbReference type="SAM" id="MobiDB-lite"/>
    </source>
</evidence>
<keyword evidence="7" id="KW-1185">Reference proteome</keyword>
<dbReference type="CDD" id="cd00067">
    <property type="entry name" value="GAL4"/>
    <property type="match status" value="1"/>
</dbReference>
<dbReference type="GO" id="GO:0005634">
    <property type="term" value="C:nucleus"/>
    <property type="evidence" value="ECO:0007669"/>
    <property type="project" value="UniProtKB-SubCell"/>
</dbReference>
<dbReference type="InterPro" id="IPR050613">
    <property type="entry name" value="Sec_Metabolite_Reg"/>
</dbReference>
<evidence type="ECO:0000313" key="6">
    <source>
        <dbReference type="EMBL" id="KPM37971.1"/>
    </source>
</evidence>
<dbReference type="CDD" id="cd12148">
    <property type="entry name" value="fungal_TF_MHR"/>
    <property type="match status" value="1"/>
</dbReference>
<protein>
    <recommendedName>
        <fullName evidence="5">Zn(2)-C6 fungal-type domain-containing protein</fullName>
    </recommendedName>
</protein>
<dbReference type="OrthoDB" id="2269373at2759"/>
<dbReference type="InterPro" id="IPR036864">
    <property type="entry name" value="Zn2-C6_fun-type_DNA-bd_sf"/>
</dbReference>
<dbReference type="SMART" id="SM00066">
    <property type="entry name" value="GAL4"/>
    <property type="match status" value="1"/>
</dbReference>
<dbReference type="PANTHER" id="PTHR31001:SF85">
    <property type="entry name" value="ZN(II)2CYS6 TRANSCRIPTION FACTOR (EUROFUNG)"/>
    <property type="match status" value="1"/>
</dbReference>
<dbReference type="Pfam" id="PF00172">
    <property type="entry name" value="Zn_clus"/>
    <property type="match status" value="1"/>
</dbReference>